<dbReference type="EMBL" id="JADIVZ010000001">
    <property type="protein sequence ID" value="MBF4160732.1"/>
    <property type="molecule type" value="Genomic_DNA"/>
</dbReference>
<accession>A0A930Y696</accession>
<protein>
    <submittedName>
        <fullName evidence="3">FAD-dependent oxidoreductase</fullName>
    </submittedName>
</protein>
<keyword evidence="4" id="KW-1185">Reference proteome</keyword>
<evidence type="ECO:0000256" key="1">
    <source>
        <dbReference type="ARBA" id="ARBA00023002"/>
    </source>
</evidence>
<dbReference type="Gene3D" id="3.50.50.60">
    <property type="entry name" value="FAD/NAD(P)-binding domain"/>
    <property type="match status" value="2"/>
</dbReference>
<dbReference type="Pfam" id="PF01266">
    <property type="entry name" value="DAO"/>
    <property type="match status" value="1"/>
</dbReference>
<proteinExistence type="predicted"/>
<reference evidence="3" key="1">
    <citation type="submission" date="2020-11" db="EMBL/GenBank/DDBJ databases">
        <title>Nocardioides sp. CBS4Y-1, whole genome shotgun sequence.</title>
        <authorList>
            <person name="Tuo L."/>
        </authorList>
    </citation>
    <scope>NUCLEOTIDE SEQUENCE</scope>
    <source>
        <strain evidence="3">CBS4Y-1</strain>
    </source>
</reference>
<evidence type="ECO:0000313" key="3">
    <source>
        <dbReference type="EMBL" id="MBF4160732.1"/>
    </source>
</evidence>
<keyword evidence="1" id="KW-0560">Oxidoreductase</keyword>
<evidence type="ECO:0000313" key="4">
    <source>
        <dbReference type="Proteomes" id="UP000656804"/>
    </source>
</evidence>
<dbReference type="Proteomes" id="UP000656804">
    <property type="component" value="Unassembled WGS sequence"/>
</dbReference>
<dbReference type="SUPFAM" id="SSF51905">
    <property type="entry name" value="FAD/NAD(P)-binding domain"/>
    <property type="match status" value="1"/>
</dbReference>
<feature type="domain" description="FAD dependent oxidoreductase" evidence="2">
    <location>
        <begin position="2"/>
        <end position="387"/>
    </location>
</feature>
<gene>
    <name evidence="3" type="ORF">ISG29_03465</name>
</gene>
<dbReference type="PANTHER" id="PTHR13847">
    <property type="entry name" value="SARCOSINE DEHYDROGENASE-RELATED"/>
    <property type="match status" value="1"/>
</dbReference>
<dbReference type="GO" id="GO:0005737">
    <property type="term" value="C:cytoplasm"/>
    <property type="evidence" value="ECO:0007669"/>
    <property type="project" value="TreeGrafter"/>
</dbReference>
<organism evidence="3 4">
    <name type="scientific">Nocardioides acrostichi</name>
    <dbReference type="NCBI Taxonomy" id="2784339"/>
    <lineage>
        <taxon>Bacteria</taxon>
        <taxon>Bacillati</taxon>
        <taxon>Actinomycetota</taxon>
        <taxon>Actinomycetes</taxon>
        <taxon>Propionibacteriales</taxon>
        <taxon>Nocardioidaceae</taxon>
        <taxon>Nocardioides</taxon>
    </lineage>
</organism>
<dbReference type="AlphaFoldDB" id="A0A930Y696"/>
<dbReference type="InterPro" id="IPR006076">
    <property type="entry name" value="FAD-dep_OxRdtase"/>
</dbReference>
<evidence type="ECO:0000259" key="2">
    <source>
        <dbReference type="Pfam" id="PF01266"/>
    </source>
</evidence>
<dbReference type="GO" id="GO:0016491">
    <property type="term" value="F:oxidoreductase activity"/>
    <property type="evidence" value="ECO:0007669"/>
    <property type="project" value="UniProtKB-KW"/>
</dbReference>
<name>A0A930Y696_9ACTN</name>
<dbReference type="RefSeq" id="WP_194501918.1">
    <property type="nucleotide sequence ID" value="NZ_JADIVZ010000001.1"/>
</dbReference>
<dbReference type="PANTHER" id="PTHR13847:SF289">
    <property type="entry name" value="GLYCINE OXIDASE"/>
    <property type="match status" value="1"/>
</dbReference>
<sequence>MAVIGAGAIGAAVSAEVSARGRSVLVLEQGAGWAAGCSWGNAGLICPSHAGPYATRADIGKAAGWLLSPTSPLGLAPRPELAPFMTRLLAHTRGSVADRVLRISRDMCAASLALHDAMVANGLATGLRHEGLLDTYETEAAFARARRAADAHRTSGLRPEILDAEAVRGVEPALSRSVVGGVLYPDEAHCDPLSFVTSVGAHAESLGARLLGSTRVLAVHRDRDGSVLQTTAGDVAARSVVLATGAWAPPLATSVTMPLISGKGYTVDLDAGDREMPARPFMLQESRVAVTPLGRRLRLAGTMEFTGVDPRLSMRRIEGIMRAASRNLPSWSDATVVSRWAGLRPCTPDGLPYLGWVDSRQRIAVAAGHAMLGLTLAPLAGVQIADLLEGKPVEFADPLSPHRFTRGRRRLAGAQR</sequence>
<comment type="caution">
    <text evidence="3">The sequence shown here is derived from an EMBL/GenBank/DDBJ whole genome shotgun (WGS) entry which is preliminary data.</text>
</comment>
<dbReference type="Gene3D" id="3.30.9.10">
    <property type="entry name" value="D-Amino Acid Oxidase, subunit A, domain 2"/>
    <property type="match status" value="1"/>
</dbReference>
<dbReference type="SUPFAM" id="SSF54373">
    <property type="entry name" value="FAD-linked reductases, C-terminal domain"/>
    <property type="match status" value="1"/>
</dbReference>
<dbReference type="InterPro" id="IPR036188">
    <property type="entry name" value="FAD/NAD-bd_sf"/>
</dbReference>